<dbReference type="EMBL" id="BLLK01000060">
    <property type="protein sequence ID" value="GFH58089.1"/>
    <property type="molecule type" value="Genomic_DNA"/>
</dbReference>
<feature type="compositionally biased region" description="Basic residues" evidence="2">
    <location>
        <begin position="1"/>
        <end position="21"/>
    </location>
</feature>
<dbReference type="InterPro" id="IPR011990">
    <property type="entry name" value="TPR-like_helical_dom_sf"/>
</dbReference>
<evidence type="ECO:0000256" key="1">
    <source>
        <dbReference type="SAM" id="Coils"/>
    </source>
</evidence>
<evidence type="ECO:0000256" key="2">
    <source>
        <dbReference type="SAM" id="MobiDB-lite"/>
    </source>
</evidence>
<dbReference type="Gene3D" id="1.25.40.10">
    <property type="entry name" value="Tetratricopeptide repeat domain"/>
    <property type="match status" value="1"/>
</dbReference>
<accession>A0AAD3D5D7</accession>
<keyword evidence="4" id="KW-1185">Reference proteome</keyword>
<gene>
    <name evidence="3" type="ORF">CTEN210_14565</name>
</gene>
<protein>
    <submittedName>
        <fullName evidence="3">Uncharacterized protein</fullName>
    </submittedName>
</protein>
<feature type="coiled-coil region" evidence="1">
    <location>
        <begin position="403"/>
        <end position="430"/>
    </location>
</feature>
<evidence type="ECO:0000313" key="4">
    <source>
        <dbReference type="Proteomes" id="UP001054902"/>
    </source>
</evidence>
<organism evidence="3 4">
    <name type="scientific">Chaetoceros tenuissimus</name>
    <dbReference type="NCBI Taxonomy" id="426638"/>
    <lineage>
        <taxon>Eukaryota</taxon>
        <taxon>Sar</taxon>
        <taxon>Stramenopiles</taxon>
        <taxon>Ochrophyta</taxon>
        <taxon>Bacillariophyta</taxon>
        <taxon>Coscinodiscophyceae</taxon>
        <taxon>Chaetocerotophycidae</taxon>
        <taxon>Chaetocerotales</taxon>
        <taxon>Chaetocerotaceae</taxon>
        <taxon>Chaetoceros</taxon>
    </lineage>
</organism>
<dbReference type="CDD" id="cd24142">
    <property type="entry name" value="ACL4-like"/>
    <property type="match status" value="1"/>
</dbReference>
<evidence type="ECO:0000313" key="3">
    <source>
        <dbReference type="EMBL" id="GFH58089.1"/>
    </source>
</evidence>
<dbReference type="Proteomes" id="UP001054902">
    <property type="component" value="Unassembled WGS sequence"/>
</dbReference>
<name>A0AAD3D5D7_9STRA</name>
<keyword evidence="1" id="KW-0175">Coiled coil</keyword>
<proteinExistence type="predicted"/>
<dbReference type="AlphaFoldDB" id="A0AAD3D5D7"/>
<comment type="caution">
    <text evidence="3">The sequence shown here is derived from an EMBL/GenBank/DDBJ whole genome shotgun (WGS) entry which is preliminary data.</text>
</comment>
<reference evidence="3 4" key="1">
    <citation type="journal article" date="2021" name="Sci. Rep.">
        <title>The genome of the diatom Chaetoceros tenuissimus carries an ancient integrated fragment of an extant virus.</title>
        <authorList>
            <person name="Hongo Y."/>
            <person name="Kimura K."/>
            <person name="Takaki Y."/>
            <person name="Yoshida Y."/>
            <person name="Baba S."/>
            <person name="Kobayashi G."/>
            <person name="Nagasaki K."/>
            <person name="Hano T."/>
            <person name="Tomaru Y."/>
        </authorList>
    </citation>
    <scope>NUCLEOTIDE SEQUENCE [LARGE SCALE GENOMIC DNA]</scope>
    <source>
        <strain evidence="3 4">NIES-3715</strain>
    </source>
</reference>
<sequence length="437" mass="48452">MPNTKKKTTSSKKKKGGRKIKQQTPQNPPDVNQVLQQADAALEASNFEQAMQLYTYVANVLRNKVETLTNNEEKESNILLLSRVLGKMAETKVSVGDQVGAQQDFLEATNLLSGDGSGNNPVAQAQWKEARASLYLYLGQLSTSTDALEAFKRAVTDLTSCVALLEEAVKSNNGDESLQSALLETRRQLCGAYCSVAELFLTDLCFDENAEQNCETALQAAMQLDDPQSSPDAVQAMTNLRLSQNRGFEAVTFMMEAYKRVKVGCEAMSDLVGLGVDNDFEEEKEPIAKELKGDALEAANSLPGFEFRCQMAKLLLECSSILEDTSEDAEKRTEQRKYCIESAIQVLGSLMAENDEVIETWFLLGCAFSSMEPKNIEASKHYFETTIEMLDKVKKCLKQEMPTEEIKADIDDVKQKLKDVKARLEALTSIEDTAMEE</sequence>
<feature type="region of interest" description="Disordered" evidence="2">
    <location>
        <begin position="1"/>
        <end position="31"/>
    </location>
</feature>